<proteinExistence type="predicted"/>
<sequence>IGNKKNRDKAFIYYQSVEINDASGIFSVGYYCDEKIRHSSIFKNPQ</sequence>
<protein>
    <submittedName>
        <fullName evidence="1">44030_t:CDS:1</fullName>
    </submittedName>
</protein>
<evidence type="ECO:0000313" key="1">
    <source>
        <dbReference type="EMBL" id="CAG8850216.1"/>
    </source>
</evidence>
<comment type="caution">
    <text evidence="1">The sequence shown here is derived from an EMBL/GenBank/DDBJ whole genome shotgun (WGS) entry which is preliminary data.</text>
</comment>
<feature type="non-terminal residue" evidence="1">
    <location>
        <position position="1"/>
    </location>
</feature>
<keyword evidence="2" id="KW-1185">Reference proteome</keyword>
<name>A0ABN7X7V8_GIGMA</name>
<dbReference type="EMBL" id="CAJVQB010100033">
    <property type="protein sequence ID" value="CAG8850216.1"/>
    <property type="molecule type" value="Genomic_DNA"/>
</dbReference>
<reference evidence="1 2" key="1">
    <citation type="submission" date="2021-06" db="EMBL/GenBank/DDBJ databases">
        <authorList>
            <person name="Kallberg Y."/>
            <person name="Tangrot J."/>
            <person name="Rosling A."/>
        </authorList>
    </citation>
    <scope>NUCLEOTIDE SEQUENCE [LARGE SCALE GENOMIC DNA]</scope>
    <source>
        <strain evidence="1 2">120-4 pot B 10/14</strain>
    </source>
</reference>
<dbReference type="Proteomes" id="UP000789901">
    <property type="component" value="Unassembled WGS sequence"/>
</dbReference>
<gene>
    <name evidence="1" type="ORF">GMARGA_LOCUS40104</name>
</gene>
<organism evidence="1 2">
    <name type="scientific">Gigaspora margarita</name>
    <dbReference type="NCBI Taxonomy" id="4874"/>
    <lineage>
        <taxon>Eukaryota</taxon>
        <taxon>Fungi</taxon>
        <taxon>Fungi incertae sedis</taxon>
        <taxon>Mucoromycota</taxon>
        <taxon>Glomeromycotina</taxon>
        <taxon>Glomeromycetes</taxon>
        <taxon>Diversisporales</taxon>
        <taxon>Gigasporaceae</taxon>
        <taxon>Gigaspora</taxon>
    </lineage>
</organism>
<evidence type="ECO:0000313" key="2">
    <source>
        <dbReference type="Proteomes" id="UP000789901"/>
    </source>
</evidence>
<accession>A0ABN7X7V8</accession>